<keyword evidence="6" id="KW-0496">Mitochondrion</keyword>
<dbReference type="GO" id="GO:0044183">
    <property type="term" value="F:protein folding chaperone"/>
    <property type="evidence" value="ECO:0007669"/>
    <property type="project" value="TreeGrafter"/>
</dbReference>
<comment type="function">
    <text evidence="8">Assembly factor required for Rieske Fe-S protein RIP1 incorporation into the cytochrome b-c1 (CIII) complex. Functions as a chaperone, binding to this subunit within the mitochondrial matrix and stabilizing it prior to its translocation and insertion into the late CIII dimeric intermediate within the mitochondrial inner membrane. Modulates the mitochondrial matrix zinc pool.</text>
</comment>
<evidence type="ECO:0000256" key="1">
    <source>
        <dbReference type="ARBA" id="ARBA00004305"/>
    </source>
</evidence>
<dbReference type="PANTHER" id="PTHR46749:SF1">
    <property type="entry name" value="COMPLEX III ASSEMBLY FACTOR LYRM7"/>
    <property type="match status" value="1"/>
</dbReference>
<evidence type="ECO:0000313" key="11">
    <source>
        <dbReference type="Proteomes" id="UP000033483"/>
    </source>
</evidence>
<comment type="similarity">
    <text evidence="2">Belongs to the complex I LYR family. MZM1 subfamily.</text>
</comment>
<evidence type="ECO:0000256" key="7">
    <source>
        <dbReference type="ARBA" id="ARBA00023186"/>
    </source>
</evidence>
<keyword evidence="11" id="KW-1185">Reference proteome</keyword>
<evidence type="ECO:0000256" key="9">
    <source>
        <dbReference type="SAM" id="MobiDB-lite"/>
    </source>
</evidence>
<feature type="compositionally biased region" description="Polar residues" evidence="9">
    <location>
        <begin position="71"/>
        <end position="84"/>
    </location>
</feature>
<dbReference type="GO" id="GO:0034551">
    <property type="term" value="P:mitochondrial respiratory chain complex III assembly"/>
    <property type="evidence" value="ECO:0007669"/>
    <property type="project" value="InterPro"/>
</dbReference>
<evidence type="ECO:0000313" key="10">
    <source>
        <dbReference type="EMBL" id="KKA31054.1"/>
    </source>
</evidence>
<comment type="subcellular location">
    <subcellularLocation>
        <location evidence="1">Mitochondrion matrix</location>
    </subcellularLocation>
</comment>
<sequence>MAEAVYRNLLRATRVAFMGDQRTLLAARQQIRQGFREKASLSASDPAAVEAIKVAKDIALILRHNVVQGQSDGNDVYRKSTTINHIERGDNDSVKNPKGKSGSGGGCGSSACCSS</sequence>
<evidence type="ECO:0000256" key="5">
    <source>
        <dbReference type="ARBA" id="ARBA00022946"/>
    </source>
</evidence>
<dbReference type="Proteomes" id="UP000033483">
    <property type="component" value="Unassembled WGS sequence"/>
</dbReference>
<feature type="compositionally biased region" description="Basic and acidic residues" evidence="9">
    <location>
        <begin position="85"/>
        <end position="95"/>
    </location>
</feature>
<dbReference type="OrthoDB" id="529194at2759"/>
<feature type="region of interest" description="Disordered" evidence="9">
    <location>
        <begin position="71"/>
        <end position="115"/>
    </location>
</feature>
<dbReference type="CDD" id="cd20267">
    <property type="entry name" value="Complex1_LYR_LYRM7"/>
    <property type="match status" value="1"/>
</dbReference>
<evidence type="ECO:0000256" key="3">
    <source>
        <dbReference type="ARBA" id="ARBA00011589"/>
    </source>
</evidence>
<evidence type="ECO:0000256" key="8">
    <source>
        <dbReference type="ARBA" id="ARBA00025268"/>
    </source>
</evidence>
<dbReference type="GO" id="GO:0005759">
    <property type="term" value="C:mitochondrial matrix"/>
    <property type="evidence" value="ECO:0007669"/>
    <property type="project" value="UniProtKB-SubCell"/>
</dbReference>
<organism evidence="10 11">
    <name type="scientific">Thielaviopsis punctulata</name>
    <dbReference type="NCBI Taxonomy" id="72032"/>
    <lineage>
        <taxon>Eukaryota</taxon>
        <taxon>Fungi</taxon>
        <taxon>Dikarya</taxon>
        <taxon>Ascomycota</taxon>
        <taxon>Pezizomycotina</taxon>
        <taxon>Sordariomycetes</taxon>
        <taxon>Hypocreomycetidae</taxon>
        <taxon>Microascales</taxon>
        <taxon>Ceratocystidaceae</taxon>
        <taxon>Thielaviopsis</taxon>
    </lineage>
</organism>
<dbReference type="AlphaFoldDB" id="A0A0F4ZKA3"/>
<evidence type="ECO:0000256" key="4">
    <source>
        <dbReference type="ARBA" id="ARBA00015108"/>
    </source>
</evidence>
<accession>A0A0F4ZKA3</accession>
<evidence type="ECO:0000256" key="6">
    <source>
        <dbReference type="ARBA" id="ARBA00023128"/>
    </source>
</evidence>
<proteinExistence type="inferred from homology"/>
<comment type="subunit">
    <text evidence="3">Interacts with RIP1.</text>
</comment>
<dbReference type="PANTHER" id="PTHR46749">
    <property type="entry name" value="COMPLEX III ASSEMBLY FACTOR LYRM7"/>
    <property type="match status" value="1"/>
</dbReference>
<reference evidence="10 11" key="1">
    <citation type="submission" date="2015-03" db="EMBL/GenBank/DDBJ databases">
        <authorList>
            <person name="Radwan O."/>
            <person name="Al-Naeli F.A."/>
            <person name="Rendon G.A."/>
            <person name="Fields C."/>
        </authorList>
    </citation>
    <scope>NUCLEOTIDE SEQUENCE [LARGE SCALE GENOMIC DNA]</scope>
    <source>
        <strain evidence="10">CR-DP1</strain>
    </source>
</reference>
<dbReference type="InterPro" id="IPR050435">
    <property type="entry name" value="MZM1/LYRM7"/>
</dbReference>
<evidence type="ECO:0000256" key="2">
    <source>
        <dbReference type="ARBA" id="ARBA00009949"/>
    </source>
</evidence>
<gene>
    <name evidence="10" type="ORF">TD95_002553</name>
</gene>
<keyword evidence="7" id="KW-0143">Chaperone</keyword>
<protein>
    <recommendedName>
        <fullName evidence="4">Mitochondrial zinc maintenance protein 1, mitochondrial</fullName>
    </recommendedName>
</protein>
<name>A0A0F4ZKA3_9PEZI</name>
<comment type="caution">
    <text evidence="10">The sequence shown here is derived from an EMBL/GenBank/DDBJ whole genome shotgun (WGS) entry which is preliminary data.</text>
</comment>
<dbReference type="EMBL" id="LAEV01000101">
    <property type="protein sequence ID" value="KKA31054.1"/>
    <property type="molecule type" value="Genomic_DNA"/>
</dbReference>
<keyword evidence="5" id="KW-0809">Transit peptide</keyword>
<dbReference type="InterPro" id="IPR045298">
    <property type="entry name" value="Complex1_LYR_LYRM7"/>
</dbReference>